<name>A0A919THU0_9ACTN</name>
<dbReference type="AlphaFoldDB" id="A0A919THU0"/>
<dbReference type="PROSITE" id="PS50995">
    <property type="entry name" value="HTH_MARR_2"/>
    <property type="match status" value="1"/>
</dbReference>
<dbReference type="Gene3D" id="1.10.287.100">
    <property type="match status" value="1"/>
</dbReference>
<dbReference type="InterPro" id="IPR036388">
    <property type="entry name" value="WH-like_DNA-bd_sf"/>
</dbReference>
<reference evidence="2 3" key="1">
    <citation type="submission" date="2021-03" db="EMBL/GenBank/DDBJ databases">
        <title>Whole genome shotgun sequence of Actinoplanes toevensis NBRC 105298.</title>
        <authorList>
            <person name="Komaki H."/>
            <person name="Tamura T."/>
        </authorList>
    </citation>
    <scope>NUCLEOTIDE SEQUENCE [LARGE SCALE GENOMIC DNA]</scope>
    <source>
        <strain evidence="2 3">NBRC 105298</strain>
    </source>
</reference>
<protein>
    <submittedName>
        <fullName evidence="2">MarR family transcriptional regulator</fullName>
    </submittedName>
</protein>
<dbReference type="SMART" id="SM00347">
    <property type="entry name" value="HTH_MARR"/>
    <property type="match status" value="1"/>
</dbReference>
<dbReference type="Pfam" id="PF12802">
    <property type="entry name" value="MarR_2"/>
    <property type="match status" value="1"/>
</dbReference>
<dbReference type="InterPro" id="IPR000835">
    <property type="entry name" value="HTH_MarR-typ"/>
</dbReference>
<dbReference type="PANTHER" id="PTHR39515:SF2">
    <property type="entry name" value="HTH-TYPE TRANSCRIPTIONAL REGULATOR RV0880"/>
    <property type="match status" value="1"/>
</dbReference>
<keyword evidence="3" id="KW-1185">Reference proteome</keyword>
<evidence type="ECO:0000313" key="3">
    <source>
        <dbReference type="Proteomes" id="UP000677082"/>
    </source>
</evidence>
<accession>A0A919THU0</accession>
<feature type="domain" description="HTH marR-type" evidence="1">
    <location>
        <begin position="20"/>
        <end position="156"/>
    </location>
</feature>
<dbReference type="InterPro" id="IPR052526">
    <property type="entry name" value="HTH-type_Bedaq_tolerance"/>
</dbReference>
<comment type="caution">
    <text evidence="2">The sequence shown here is derived from an EMBL/GenBank/DDBJ whole genome shotgun (WGS) entry which is preliminary data.</text>
</comment>
<dbReference type="EMBL" id="BOQN01000076">
    <property type="protein sequence ID" value="GIM94196.1"/>
    <property type="molecule type" value="Genomic_DNA"/>
</dbReference>
<evidence type="ECO:0000259" key="1">
    <source>
        <dbReference type="PROSITE" id="PS50995"/>
    </source>
</evidence>
<dbReference type="GO" id="GO:0003700">
    <property type="term" value="F:DNA-binding transcription factor activity"/>
    <property type="evidence" value="ECO:0007669"/>
    <property type="project" value="InterPro"/>
</dbReference>
<evidence type="ECO:0000313" key="2">
    <source>
        <dbReference type="EMBL" id="GIM94196.1"/>
    </source>
</evidence>
<proteinExistence type="predicted"/>
<dbReference type="Gene3D" id="1.10.10.10">
    <property type="entry name" value="Winged helix-like DNA-binding domain superfamily/Winged helix DNA-binding domain"/>
    <property type="match status" value="1"/>
</dbReference>
<dbReference type="PANTHER" id="PTHR39515">
    <property type="entry name" value="CONSERVED PROTEIN"/>
    <property type="match status" value="1"/>
</dbReference>
<dbReference type="InterPro" id="IPR036390">
    <property type="entry name" value="WH_DNA-bd_sf"/>
</dbReference>
<dbReference type="Proteomes" id="UP000677082">
    <property type="component" value="Unassembled WGS sequence"/>
</dbReference>
<dbReference type="SUPFAM" id="SSF46785">
    <property type="entry name" value="Winged helix' DNA-binding domain"/>
    <property type="match status" value="1"/>
</dbReference>
<gene>
    <name evidence="2" type="ORF">Ato02nite_059890</name>
</gene>
<sequence length="157" mass="17418">MSVWTEEFYDRGMTEIPASAMLAASEVRTVYSRLRRRLREVANLGDLTPSQTSVLSRLAKDGPATASVLATLERIRPQSMAATLAAIAERGLIERTPDPTDGRRQQISLTAEGRAMVEGSRREREEWLAGELARDFSEAERQTIIEAMALLDRLAGQ</sequence>
<organism evidence="2 3">
    <name type="scientific">Paractinoplanes toevensis</name>
    <dbReference type="NCBI Taxonomy" id="571911"/>
    <lineage>
        <taxon>Bacteria</taxon>
        <taxon>Bacillati</taxon>
        <taxon>Actinomycetota</taxon>
        <taxon>Actinomycetes</taxon>
        <taxon>Micromonosporales</taxon>
        <taxon>Micromonosporaceae</taxon>
        <taxon>Paractinoplanes</taxon>
    </lineage>
</organism>